<reference evidence="1" key="1">
    <citation type="submission" date="2022-04" db="EMBL/GenBank/DDBJ databases">
        <title>Carnegiea gigantea Genome sequencing and assembly v2.</title>
        <authorList>
            <person name="Copetti D."/>
            <person name="Sanderson M.J."/>
            <person name="Burquez A."/>
            <person name="Wojciechowski M.F."/>
        </authorList>
    </citation>
    <scope>NUCLEOTIDE SEQUENCE</scope>
    <source>
        <strain evidence="1">SGP5-SGP5p</strain>
        <tissue evidence="1">Aerial part</tissue>
    </source>
</reference>
<organism evidence="1 2">
    <name type="scientific">Carnegiea gigantea</name>
    <dbReference type="NCBI Taxonomy" id="171969"/>
    <lineage>
        <taxon>Eukaryota</taxon>
        <taxon>Viridiplantae</taxon>
        <taxon>Streptophyta</taxon>
        <taxon>Embryophyta</taxon>
        <taxon>Tracheophyta</taxon>
        <taxon>Spermatophyta</taxon>
        <taxon>Magnoliopsida</taxon>
        <taxon>eudicotyledons</taxon>
        <taxon>Gunneridae</taxon>
        <taxon>Pentapetalae</taxon>
        <taxon>Caryophyllales</taxon>
        <taxon>Cactineae</taxon>
        <taxon>Cactaceae</taxon>
        <taxon>Cactoideae</taxon>
        <taxon>Echinocereeae</taxon>
        <taxon>Carnegiea</taxon>
    </lineage>
</organism>
<dbReference type="OrthoDB" id="1751331at2759"/>
<protein>
    <submittedName>
        <fullName evidence="1">Uncharacterized protein</fullName>
    </submittedName>
</protein>
<dbReference type="Proteomes" id="UP001153076">
    <property type="component" value="Unassembled WGS sequence"/>
</dbReference>
<comment type="caution">
    <text evidence="1">The sequence shown here is derived from an EMBL/GenBank/DDBJ whole genome shotgun (WGS) entry which is preliminary data.</text>
</comment>
<proteinExistence type="predicted"/>
<dbReference type="Gene3D" id="2.40.50.140">
    <property type="entry name" value="Nucleic acid-binding proteins"/>
    <property type="match status" value="1"/>
</dbReference>
<dbReference type="EMBL" id="JAKOGI010000085">
    <property type="protein sequence ID" value="KAJ8444846.1"/>
    <property type="molecule type" value="Genomic_DNA"/>
</dbReference>
<sequence length="184" mass="20830">MYQRIRMEDEKGGQMGVTIFGDDIASYVEAIKCRKESYENVDHLKSLREAVEGAKVLVKKAILRSISDFKAIKGNNTTNGQCIWIYGCIENLDRKMIRLYLGYDAYGSKAHEDIGTKYKCSKSSCTSRTGTSNVTLFSNDASKVLGIKANELYRMEYEYHSEGLNVKAQKFGYADGFDFAHQHE</sequence>
<gene>
    <name evidence="1" type="ORF">Cgig2_008903</name>
</gene>
<keyword evidence="2" id="KW-1185">Reference proteome</keyword>
<accession>A0A9Q1KL95</accession>
<evidence type="ECO:0000313" key="2">
    <source>
        <dbReference type="Proteomes" id="UP001153076"/>
    </source>
</evidence>
<dbReference type="AlphaFoldDB" id="A0A9Q1KL95"/>
<name>A0A9Q1KL95_9CARY</name>
<dbReference type="InterPro" id="IPR012340">
    <property type="entry name" value="NA-bd_OB-fold"/>
</dbReference>
<evidence type="ECO:0000313" key="1">
    <source>
        <dbReference type="EMBL" id="KAJ8444846.1"/>
    </source>
</evidence>